<dbReference type="OrthoDB" id="273345at2759"/>
<dbReference type="PANTHER" id="PTHR11538:SF26">
    <property type="entry name" value="FERREDOXIN-FOLD ANTICODON-BINDING DOMAIN-CONTAINING PROTEIN 1"/>
    <property type="match status" value="1"/>
</dbReference>
<feature type="domain" description="25S rRNA (uridine-N(3))-methyltransferase BMT5-like" evidence="1">
    <location>
        <begin position="73"/>
        <end position="283"/>
    </location>
</feature>
<name>A0A7H9HP14_9SACH</name>
<accession>A0A7H9HP14</accession>
<dbReference type="PANTHER" id="PTHR11538">
    <property type="entry name" value="PHENYLALANYL-TRNA SYNTHETASE"/>
    <property type="match status" value="1"/>
</dbReference>
<dbReference type="Pfam" id="PF10354">
    <property type="entry name" value="BMT5-like"/>
    <property type="match status" value="1"/>
</dbReference>
<dbReference type="GO" id="GO:0005737">
    <property type="term" value="C:cytoplasm"/>
    <property type="evidence" value="ECO:0007669"/>
    <property type="project" value="TreeGrafter"/>
</dbReference>
<evidence type="ECO:0000313" key="3">
    <source>
        <dbReference type="Proteomes" id="UP000510647"/>
    </source>
</evidence>
<dbReference type="EMBL" id="CP059268">
    <property type="protein sequence ID" value="QLQ78989.1"/>
    <property type="molecule type" value="Genomic_DNA"/>
</dbReference>
<dbReference type="GO" id="GO:0070042">
    <property type="term" value="F:rRNA (uridine-N3-)-methyltransferase activity"/>
    <property type="evidence" value="ECO:0007669"/>
    <property type="project" value="InterPro"/>
</dbReference>
<evidence type="ECO:0000259" key="1">
    <source>
        <dbReference type="Pfam" id="PF10354"/>
    </source>
</evidence>
<organism evidence="2 3">
    <name type="scientific">Torulaspora globosa</name>
    <dbReference type="NCBI Taxonomy" id="48254"/>
    <lineage>
        <taxon>Eukaryota</taxon>
        <taxon>Fungi</taxon>
        <taxon>Dikarya</taxon>
        <taxon>Ascomycota</taxon>
        <taxon>Saccharomycotina</taxon>
        <taxon>Saccharomycetes</taxon>
        <taxon>Saccharomycetales</taxon>
        <taxon>Saccharomycetaceae</taxon>
        <taxon>Torulaspora</taxon>
    </lineage>
</organism>
<protein>
    <recommendedName>
        <fullName evidence="1">25S rRNA (uridine-N(3))-methyltransferase BMT5-like domain-containing protein</fullName>
    </recommendedName>
</protein>
<dbReference type="InterPro" id="IPR019446">
    <property type="entry name" value="BMT5-like"/>
</dbReference>
<proteinExistence type="predicted"/>
<dbReference type="Proteomes" id="UP000510647">
    <property type="component" value="Chromosome 2"/>
</dbReference>
<sequence length="322" mass="37550">MARKLKGKAGHQSLKATLQRHQNLEKLRRIHKRNEEIKKLKKSQPNAQVRKNQESQKVNEVRFVPFQENKTLLLVGEGDFSFTRSLVEQGYMKAENLIATSYDASPAELELKYPHSFKENYDFLIENKVKILFKVDATNLIKSFDLSKKKPWSKVLGPSWKQKSLQNIIFNFPHTGKGVKDQDRNIADHQQLVLGYFRSCKKLFELVNAPIVQSRMSHNQGYDLSEKLGGLTSEGYGKIILSVFTGEPYDSWMIKSLGKDCNLCVERSNKFQWNYYPQYHHRRTNSEQDTTKPAQQREARIYVFQKFMRPQAKRKVESDDEA</sequence>
<evidence type="ECO:0000313" key="2">
    <source>
        <dbReference type="EMBL" id="QLQ78989.1"/>
    </source>
</evidence>
<gene>
    <name evidence="2" type="ORF">HG537_0B03360</name>
</gene>
<dbReference type="GO" id="GO:0070475">
    <property type="term" value="P:rRNA base methylation"/>
    <property type="evidence" value="ECO:0007669"/>
    <property type="project" value="InterPro"/>
</dbReference>
<keyword evidence="3" id="KW-1185">Reference proteome</keyword>
<reference evidence="2 3" key="1">
    <citation type="submission" date="2020-06" db="EMBL/GenBank/DDBJ databases">
        <title>The yeast mating-type switching endonuclease HO is a domesticated member of an unorthodox homing genetic element family.</title>
        <authorList>
            <person name="Coughlan A.Y."/>
            <person name="Lombardi L."/>
            <person name="Braun-Galleani S."/>
            <person name="Martos A.R."/>
            <person name="Galeote V."/>
            <person name="Bigey F."/>
            <person name="Dequin S."/>
            <person name="Byrne K.P."/>
            <person name="Wolfe K.H."/>
        </authorList>
    </citation>
    <scope>NUCLEOTIDE SEQUENCE [LARGE SCALE GENOMIC DNA]</scope>
    <source>
        <strain evidence="2 3">CBS2947</strain>
    </source>
</reference>
<dbReference type="AlphaFoldDB" id="A0A7H9HP14"/>